<dbReference type="GO" id="GO:0008270">
    <property type="term" value="F:zinc ion binding"/>
    <property type="evidence" value="ECO:0007669"/>
    <property type="project" value="UniProtKB-KW"/>
</dbReference>
<protein>
    <submittedName>
        <fullName evidence="4">Zinc finger protein ZAT9</fullName>
    </submittedName>
</protein>
<feature type="region of interest" description="Disordered" evidence="2">
    <location>
        <begin position="18"/>
        <end position="44"/>
    </location>
</feature>
<dbReference type="AlphaFoldDB" id="A0A2I0W8T0"/>
<dbReference type="Proteomes" id="UP000233837">
    <property type="component" value="Unassembled WGS sequence"/>
</dbReference>
<dbReference type="PANTHER" id="PTHR46869:SF6">
    <property type="entry name" value="C2H2-TYPE DOMAIN-CONTAINING PROTEIN"/>
    <property type="match status" value="1"/>
</dbReference>
<reference evidence="4 5" key="2">
    <citation type="journal article" date="2017" name="Nature">
        <title>The Apostasia genome and the evolution of orchids.</title>
        <authorList>
            <person name="Zhang G.Q."/>
            <person name="Liu K.W."/>
            <person name="Li Z."/>
            <person name="Lohaus R."/>
            <person name="Hsiao Y.Y."/>
            <person name="Niu S.C."/>
            <person name="Wang J.Y."/>
            <person name="Lin Y.C."/>
            <person name="Xu Q."/>
            <person name="Chen L.J."/>
            <person name="Yoshida K."/>
            <person name="Fujiwara S."/>
            <person name="Wang Z.W."/>
            <person name="Zhang Y.Q."/>
            <person name="Mitsuda N."/>
            <person name="Wang M."/>
            <person name="Liu G.H."/>
            <person name="Pecoraro L."/>
            <person name="Huang H.X."/>
            <person name="Xiao X.J."/>
            <person name="Lin M."/>
            <person name="Wu X.Y."/>
            <person name="Wu W.L."/>
            <person name="Chen Y.Y."/>
            <person name="Chang S.B."/>
            <person name="Sakamoto S."/>
            <person name="Ohme-Takagi M."/>
            <person name="Yagi M."/>
            <person name="Zeng S.J."/>
            <person name="Shen C.Y."/>
            <person name="Yeh C.M."/>
            <person name="Luo Y.B."/>
            <person name="Tsai W.C."/>
            <person name="Van de Peer Y."/>
            <person name="Liu Z.J."/>
        </authorList>
    </citation>
    <scope>NUCLEOTIDE SEQUENCE [LARGE SCALE GENOMIC DNA]</scope>
    <source>
        <tissue evidence="4">The whole plant</tissue>
    </source>
</reference>
<evidence type="ECO:0000313" key="4">
    <source>
        <dbReference type="EMBL" id="PKU72069.1"/>
    </source>
</evidence>
<keyword evidence="5" id="KW-1185">Reference proteome</keyword>
<gene>
    <name evidence="4" type="primary">ZAT9</name>
    <name evidence="4" type="ORF">MA16_Dca014669</name>
</gene>
<dbReference type="InterPro" id="IPR036236">
    <property type="entry name" value="Znf_C2H2_sf"/>
</dbReference>
<dbReference type="PANTHER" id="PTHR46869">
    <property type="entry name" value="C2H2-LIKE ZINC FINGER PROTEIN"/>
    <property type="match status" value="1"/>
</dbReference>
<dbReference type="SUPFAM" id="SSF57667">
    <property type="entry name" value="beta-beta-alpha zinc fingers"/>
    <property type="match status" value="2"/>
</dbReference>
<reference evidence="4 5" key="1">
    <citation type="journal article" date="2016" name="Sci. Rep.">
        <title>The Dendrobium catenatum Lindl. genome sequence provides insights into polysaccharide synthase, floral development and adaptive evolution.</title>
        <authorList>
            <person name="Zhang G.Q."/>
            <person name="Xu Q."/>
            <person name="Bian C."/>
            <person name="Tsai W.C."/>
            <person name="Yeh C.M."/>
            <person name="Liu K.W."/>
            <person name="Yoshida K."/>
            <person name="Zhang L.S."/>
            <person name="Chang S.B."/>
            <person name="Chen F."/>
            <person name="Shi Y."/>
            <person name="Su Y.Y."/>
            <person name="Zhang Y.Q."/>
            <person name="Chen L.J."/>
            <person name="Yin Y."/>
            <person name="Lin M."/>
            <person name="Huang H."/>
            <person name="Deng H."/>
            <person name="Wang Z.W."/>
            <person name="Zhu S.L."/>
            <person name="Zhao X."/>
            <person name="Deng C."/>
            <person name="Niu S.C."/>
            <person name="Huang J."/>
            <person name="Wang M."/>
            <person name="Liu G.H."/>
            <person name="Yang H.J."/>
            <person name="Xiao X.J."/>
            <person name="Hsiao Y.Y."/>
            <person name="Wu W.L."/>
            <person name="Chen Y.Y."/>
            <person name="Mitsuda N."/>
            <person name="Ohme-Takagi M."/>
            <person name="Luo Y.B."/>
            <person name="Van de Peer Y."/>
            <person name="Liu Z.J."/>
        </authorList>
    </citation>
    <scope>NUCLEOTIDE SEQUENCE [LARGE SCALE GENOMIC DNA]</scope>
    <source>
        <tissue evidence="4">The whole plant</tissue>
    </source>
</reference>
<feature type="compositionally biased region" description="Polar residues" evidence="2">
    <location>
        <begin position="106"/>
        <end position="116"/>
    </location>
</feature>
<evidence type="ECO:0000313" key="5">
    <source>
        <dbReference type="Proteomes" id="UP000233837"/>
    </source>
</evidence>
<feature type="compositionally biased region" description="Acidic residues" evidence="2">
    <location>
        <begin position="88"/>
        <end position="105"/>
    </location>
</feature>
<evidence type="ECO:0000256" key="2">
    <source>
        <dbReference type="SAM" id="MobiDB-lite"/>
    </source>
</evidence>
<name>A0A2I0W8T0_9ASPA</name>
<keyword evidence="1" id="KW-0862">Zinc</keyword>
<dbReference type="Gene3D" id="3.30.160.60">
    <property type="entry name" value="Classic Zinc Finger"/>
    <property type="match status" value="1"/>
</dbReference>
<keyword evidence="1" id="KW-0863">Zinc-finger</keyword>
<feature type="domain" description="C2H2-type" evidence="3">
    <location>
        <begin position="292"/>
        <end position="319"/>
    </location>
</feature>
<dbReference type="EMBL" id="KZ502844">
    <property type="protein sequence ID" value="PKU72069.1"/>
    <property type="molecule type" value="Genomic_DNA"/>
</dbReference>
<organism evidence="4 5">
    <name type="scientific">Dendrobium catenatum</name>
    <dbReference type="NCBI Taxonomy" id="906689"/>
    <lineage>
        <taxon>Eukaryota</taxon>
        <taxon>Viridiplantae</taxon>
        <taxon>Streptophyta</taxon>
        <taxon>Embryophyta</taxon>
        <taxon>Tracheophyta</taxon>
        <taxon>Spermatophyta</taxon>
        <taxon>Magnoliopsida</taxon>
        <taxon>Liliopsida</taxon>
        <taxon>Asparagales</taxon>
        <taxon>Orchidaceae</taxon>
        <taxon>Epidendroideae</taxon>
        <taxon>Malaxideae</taxon>
        <taxon>Dendrobiinae</taxon>
        <taxon>Dendrobium</taxon>
    </lineage>
</organism>
<dbReference type="PROSITE" id="PS50157">
    <property type="entry name" value="ZINC_FINGER_C2H2_2"/>
    <property type="match status" value="3"/>
</dbReference>
<keyword evidence="1" id="KW-0479">Metal-binding</keyword>
<sequence>MEKHICKVCGRSFPSGRSLGGHMRTHVVPSSTMEDEDKPVSKYDLRDNPKKLQRFDDVCPEKEKHMVHARKAKVFFSANSSSVMPRDDEQDDDLWSEGSYDEQAEEMSSQSDSEVSLISMPARKRRRTSQKAMKISAFSAPLASSSEYENDIMNGALCLLMLSRGTHSIPDLPDKNSRMIGRGKKVHSFPSEDEDQQQFKKRKISSFRKNCDHGDISSGGSSKQCDCEYGMYKSRKRNKYVCTICERSFPSYQALGGHSTSHTKMKGANQELINHDCDMQTIRKSPENSESHKCSICGKTFSTGQALGGHKRSHLAEGNSSASAVLVSTTCTNGVHPQPVGLDIEQNFSKPNSIDLNLPATDNDC</sequence>
<feature type="region of interest" description="Disordered" evidence="2">
    <location>
        <begin position="80"/>
        <end position="117"/>
    </location>
</feature>
<feature type="domain" description="C2H2-type" evidence="3">
    <location>
        <begin position="4"/>
        <end position="31"/>
    </location>
</feature>
<dbReference type="PROSITE" id="PS00028">
    <property type="entry name" value="ZINC_FINGER_C2H2_1"/>
    <property type="match status" value="3"/>
</dbReference>
<evidence type="ECO:0000256" key="1">
    <source>
        <dbReference type="PROSITE-ProRule" id="PRU00042"/>
    </source>
</evidence>
<evidence type="ECO:0000259" key="3">
    <source>
        <dbReference type="PROSITE" id="PS50157"/>
    </source>
</evidence>
<proteinExistence type="predicted"/>
<accession>A0A2I0W8T0</accession>
<feature type="domain" description="C2H2-type" evidence="3">
    <location>
        <begin position="240"/>
        <end position="267"/>
    </location>
</feature>
<dbReference type="STRING" id="906689.A0A2I0W8T0"/>
<dbReference type="InterPro" id="IPR013087">
    <property type="entry name" value="Znf_C2H2_type"/>
</dbReference>
<dbReference type="Pfam" id="PF13912">
    <property type="entry name" value="zf-C2H2_6"/>
    <property type="match status" value="3"/>
</dbReference>
<dbReference type="SMART" id="SM00355">
    <property type="entry name" value="ZnF_C2H2"/>
    <property type="match status" value="3"/>
</dbReference>